<keyword evidence="10" id="KW-1185">Reference proteome</keyword>
<dbReference type="Proteomes" id="UP001333102">
    <property type="component" value="Chromosome"/>
</dbReference>
<dbReference type="InterPro" id="IPR035906">
    <property type="entry name" value="MetI-like_sf"/>
</dbReference>
<comment type="similarity">
    <text evidence="7">Belongs to the binding-protein-dependent transport system permease family.</text>
</comment>
<dbReference type="EMBL" id="CP141614">
    <property type="protein sequence ID" value="WRP15125.1"/>
    <property type="molecule type" value="Genomic_DNA"/>
</dbReference>
<evidence type="ECO:0000256" key="5">
    <source>
        <dbReference type="ARBA" id="ARBA00022989"/>
    </source>
</evidence>
<dbReference type="Gene3D" id="1.10.3720.10">
    <property type="entry name" value="MetI-like"/>
    <property type="match status" value="1"/>
</dbReference>
<dbReference type="InterPro" id="IPR050809">
    <property type="entry name" value="UgpAE/MalFG_permease"/>
</dbReference>
<dbReference type="CDD" id="cd06261">
    <property type="entry name" value="TM_PBP2"/>
    <property type="match status" value="1"/>
</dbReference>
<keyword evidence="5 7" id="KW-1133">Transmembrane helix</keyword>
<dbReference type="Pfam" id="PF00528">
    <property type="entry name" value="BPD_transp_1"/>
    <property type="match status" value="1"/>
</dbReference>
<keyword evidence="3" id="KW-1003">Cell membrane</keyword>
<evidence type="ECO:0000256" key="2">
    <source>
        <dbReference type="ARBA" id="ARBA00022448"/>
    </source>
</evidence>
<evidence type="ECO:0000256" key="3">
    <source>
        <dbReference type="ARBA" id="ARBA00022475"/>
    </source>
</evidence>
<feature type="transmembrane region" description="Helical" evidence="7">
    <location>
        <begin position="105"/>
        <end position="126"/>
    </location>
</feature>
<feature type="transmembrane region" description="Helical" evidence="7">
    <location>
        <begin position="258"/>
        <end position="283"/>
    </location>
</feature>
<dbReference type="PANTHER" id="PTHR43227">
    <property type="entry name" value="BLL4140 PROTEIN"/>
    <property type="match status" value="1"/>
</dbReference>
<protein>
    <submittedName>
        <fullName evidence="9">Sugar ABC transporter permease</fullName>
    </submittedName>
</protein>
<proteinExistence type="inferred from homology"/>
<evidence type="ECO:0000256" key="1">
    <source>
        <dbReference type="ARBA" id="ARBA00004651"/>
    </source>
</evidence>
<keyword evidence="6 7" id="KW-0472">Membrane</keyword>
<feature type="transmembrane region" description="Helical" evidence="7">
    <location>
        <begin position="68"/>
        <end position="93"/>
    </location>
</feature>
<evidence type="ECO:0000313" key="10">
    <source>
        <dbReference type="Proteomes" id="UP001333102"/>
    </source>
</evidence>
<dbReference type="PROSITE" id="PS50928">
    <property type="entry name" value="ABC_TM1"/>
    <property type="match status" value="1"/>
</dbReference>
<name>A0ABZ1BRI6_9FIRM</name>
<feature type="transmembrane region" description="Helical" evidence="7">
    <location>
        <begin position="6"/>
        <end position="32"/>
    </location>
</feature>
<evidence type="ECO:0000256" key="6">
    <source>
        <dbReference type="ARBA" id="ARBA00023136"/>
    </source>
</evidence>
<dbReference type="RefSeq" id="WP_324669515.1">
    <property type="nucleotide sequence ID" value="NZ_CP141614.1"/>
</dbReference>
<evidence type="ECO:0000256" key="7">
    <source>
        <dbReference type="RuleBase" id="RU363032"/>
    </source>
</evidence>
<feature type="transmembrane region" description="Helical" evidence="7">
    <location>
        <begin position="157"/>
        <end position="181"/>
    </location>
</feature>
<reference evidence="10" key="1">
    <citation type="submission" date="2023-12" db="EMBL/GenBank/DDBJ databases">
        <title>Novel isolates from deep terrestrial aquifers shed light on the physiology and ecology of the class Limnochordia.</title>
        <authorList>
            <person name="Karnachuk O.V."/>
            <person name="Lukina A.P."/>
            <person name="Avakyan M.R."/>
            <person name="Kadnikov V."/>
            <person name="Begmatov S."/>
            <person name="Beletsky A.V."/>
            <person name="Mardanov A.V."/>
            <person name="Ravin N.V."/>
        </authorList>
    </citation>
    <scope>NUCLEOTIDE SEQUENCE [LARGE SCALE GENOMIC DNA]</scope>
    <source>
        <strain evidence="10">LN</strain>
    </source>
</reference>
<dbReference type="InterPro" id="IPR000515">
    <property type="entry name" value="MetI-like"/>
</dbReference>
<organism evidence="9 10">
    <name type="scientific">Geochorda subterranea</name>
    <dbReference type="NCBI Taxonomy" id="3109564"/>
    <lineage>
        <taxon>Bacteria</taxon>
        <taxon>Bacillati</taxon>
        <taxon>Bacillota</taxon>
        <taxon>Limnochordia</taxon>
        <taxon>Limnochordales</taxon>
        <taxon>Geochordaceae</taxon>
        <taxon>Geochorda</taxon>
    </lineage>
</organism>
<gene>
    <name evidence="9" type="ORF">VLY81_02840</name>
</gene>
<keyword evidence="4 7" id="KW-0812">Transmembrane</keyword>
<evidence type="ECO:0000313" key="9">
    <source>
        <dbReference type="EMBL" id="WRP15125.1"/>
    </source>
</evidence>
<comment type="subcellular location">
    <subcellularLocation>
        <location evidence="1 7">Cell membrane</location>
        <topology evidence="1 7">Multi-pass membrane protein</topology>
    </subcellularLocation>
</comment>
<keyword evidence="2 7" id="KW-0813">Transport</keyword>
<evidence type="ECO:0000256" key="4">
    <source>
        <dbReference type="ARBA" id="ARBA00022692"/>
    </source>
</evidence>
<evidence type="ECO:0000259" key="8">
    <source>
        <dbReference type="PROSITE" id="PS50928"/>
    </source>
</evidence>
<dbReference type="SUPFAM" id="SSF161098">
    <property type="entry name" value="MetI-like"/>
    <property type="match status" value="1"/>
</dbReference>
<feature type="transmembrane region" description="Helical" evidence="7">
    <location>
        <begin position="201"/>
        <end position="224"/>
    </location>
</feature>
<sequence length="290" mass="31711">MALGTYWGAVLQLPALLVAALLVAWPVAWVVYLSFRDMYLLRSFYESTFVGLRNYARLAASPDFRSFVWHTGLWVVGTVAGELAVGMAAALLLNRPGRLVGVCRGVLLIPWVVPPVVAAVVWRWLLDGQWGVINRLLLATGIVRAPVLWLGDPVAVWPTLIAVTVWKAFPFAFVNFLAALQGIPSEVVEAAQVDGATPVQVLRHITLPLVYPVVKVVTLLLVIWRSNEFNMIWVMTQGGPGNVTMTLAPAIYSMAFQFYRVSLACAAGVALMLVLLLLVGSYVRQVRGEG</sequence>
<feature type="transmembrane region" description="Helical" evidence="7">
    <location>
        <begin position="231"/>
        <end position="252"/>
    </location>
</feature>
<accession>A0ABZ1BRI6</accession>
<dbReference type="PANTHER" id="PTHR43227:SF8">
    <property type="entry name" value="DIACETYLCHITOBIOSE UPTAKE SYSTEM PERMEASE PROTEIN DASB"/>
    <property type="match status" value="1"/>
</dbReference>
<feature type="domain" description="ABC transmembrane type-1" evidence="8">
    <location>
        <begin position="68"/>
        <end position="284"/>
    </location>
</feature>